<proteinExistence type="predicted"/>
<evidence type="ECO:0000313" key="3">
    <source>
        <dbReference type="EMBL" id="MCC2211674.1"/>
    </source>
</evidence>
<organism evidence="3 4">
    <name type="scientific">Hominilimicola fabiformis</name>
    <dbReference type="NCBI Taxonomy" id="2885356"/>
    <lineage>
        <taxon>Bacteria</taxon>
        <taxon>Bacillati</taxon>
        <taxon>Bacillota</taxon>
        <taxon>Clostridia</taxon>
        <taxon>Eubacteriales</taxon>
        <taxon>Oscillospiraceae</taxon>
        <taxon>Hominilimicola</taxon>
    </lineage>
</organism>
<dbReference type="AlphaFoldDB" id="A0AAE3JAC2"/>
<dbReference type="Proteomes" id="UP001198242">
    <property type="component" value="Unassembled WGS sequence"/>
</dbReference>
<reference evidence="3 4" key="1">
    <citation type="submission" date="2021-10" db="EMBL/GenBank/DDBJ databases">
        <title>Anaerobic single-cell dispensing facilitates the cultivation of human gut bacteria.</title>
        <authorList>
            <person name="Afrizal A."/>
        </authorList>
    </citation>
    <scope>NUCLEOTIDE SEQUENCE [LARGE SCALE GENOMIC DNA]</scope>
    <source>
        <strain evidence="3 4">CLA-AA-H232</strain>
    </source>
</reference>
<keyword evidence="4" id="KW-1185">Reference proteome</keyword>
<feature type="domain" description="Copper amine oxidase-like N-terminal" evidence="2">
    <location>
        <begin position="294"/>
        <end position="372"/>
    </location>
</feature>
<dbReference type="InterPro" id="IPR036582">
    <property type="entry name" value="Mao_N_sf"/>
</dbReference>
<evidence type="ECO:0000313" key="4">
    <source>
        <dbReference type="Proteomes" id="UP001198242"/>
    </source>
</evidence>
<feature type="chain" id="PRO_5042184426" evidence="1">
    <location>
        <begin position="24"/>
        <end position="387"/>
    </location>
</feature>
<dbReference type="InterPro" id="IPR012854">
    <property type="entry name" value="Cu_amine_oxidase-like_N"/>
</dbReference>
<accession>A0AAE3JAC2</accession>
<dbReference type="EMBL" id="JAJEQM010000022">
    <property type="protein sequence ID" value="MCC2211674.1"/>
    <property type="molecule type" value="Genomic_DNA"/>
</dbReference>
<gene>
    <name evidence="3" type="ORF">LKE05_12875</name>
</gene>
<evidence type="ECO:0000259" key="2">
    <source>
        <dbReference type="Pfam" id="PF07833"/>
    </source>
</evidence>
<sequence length="387" mass="41276">MKKNLIAIIALTAALAASTSAFADTVQISEEELNKPVSTYAPDAMPTPEIQGDIMLLNGEEKDAVATDAETPIEIASYMSVDVTVVKTDSDVDGIIKTTTDVNNKDDQNNTVNLKITDDTLVYDNLGNKKALSDLTDGSKITVFTGSYEPTPLILPVQYTANVIIINGDKEGNVNADTYLADEEGYTNAANTLKIAAADDTKIVDKDEKEYKGDLDKNDLIVFYGVSTKSIPAQTTPTKVVVLGKNEIALKQIEAAKNATPAPTAAPEVTETPQVSYAGLVNVVIGDKNVSDVYAKDNTTMVPLREVAEAAGFTVTWDAENRAVILNDGVYSLKIGENSYVKGKMMPLTLSAAPEIVNDLTYVPAEFFAEVTESATVDGTSLVVTAK</sequence>
<name>A0AAE3JAC2_9FIRM</name>
<dbReference type="SUPFAM" id="SSF55383">
    <property type="entry name" value="Copper amine oxidase, domain N"/>
    <property type="match status" value="1"/>
</dbReference>
<dbReference type="RefSeq" id="WP_308457107.1">
    <property type="nucleotide sequence ID" value="NZ_JAJEQM010000022.1"/>
</dbReference>
<protein>
    <submittedName>
        <fullName evidence="3">Copper amine oxidase N-terminal domain-containing protein</fullName>
    </submittedName>
</protein>
<evidence type="ECO:0000256" key="1">
    <source>
        <dbReference type="SAM" id="SignalP"/>
    </source>
</evidence>
<dbReference type="Pfam" id="PF07833">
    <property type="entry name" value="Cu_amine_oxidN1"/>
    <property type="match status" value="1"/>
</dbReference>
<comment type="caution">
    <text evidence="3">The sequence shown here is derived from an EMBL/GenBank/DDBJ whole genome shotgun (WGS) entry which is preliminary data.</text>
</comment>
<feature type="signal peptide" evidence="1">
    <location>
        <begin position="1"/>
        <end position="23"/>
    </location>
</feature>
<keyword evidence="1" id="KW-0732">Signal</keyword>
<dbReference type="Gene3D" id="3.30.457.10">
    <property type="entry name" value="Copper amine oxidase-like, N-terminal domain"/>
    <property type="match status" value="1"/>
</dbReference>